<name>A0A183PWU7_9TREM</name>
<proteinExistence type="predicted"/>
<dbReference type="EMBL" id="UZAL01041196">
    <property type="protein sequence ID" value="VDP78132.1"/>
    <property type="molecule type" value="Genomic_DNA"/>
</dbReference>
<dbReference type="Proteomes" id="UP000269396">
    <property type="component" value="Unassembled WGS sequence"/>
</dbReference>
<dbReference type="STRING" id="31246.A0A183PWU7"/>
<protein>
    <submittedName>
        <fullName evidence="1">Uncharacterized protein</fullName>
    </submittedName>
</protein>
<sequence>METTGCGTGAKMPQTFSNHIFKGLNSKLGQDVRCTLKHLVPVPKNDSERVVTWYEDDVICSIHYTYKYVDKKLELPEHGPSLDPWRRARKPGLQHPCRALLLSHDKQFSDCFHNHFQCFTIVIVQPFAIMFALTPTYGLLTPVDVHGSGDEKASVITPSITC</sequence>
<keyword evidence="2" id="KW-1185">Reference proteome</keyword>
<evidence type="ECO:0000313" key="1">
    <source>
        <dbReference type="EMBL" id="VDP78132.1"/>
    </source>
</evidence>
<reference evidence="1 2" key="1">
    <citation type="submission" date="2018-11" db="EMBL/GenBank/DDBJ databases">
        <authorList>
            <consortium name="Pathogen Informatics"/>
        </authorList>
    </citation>
    <scope>NUCLEOTIDE SEQUENCE [LARGE SCALE GENOMIC DNA]</scope>
    <source>
        <strain>Denwood</strain>
        <strain evidence="2">Zambia</strain>
    </source>
</reference>
<gene>
    <name evidence="1" type="ORF">SMTD_LOCUS18833</name>
</gene>
<accession>A0A183PWU7</accession>
<dbReference type="AlphaFoldDB" id="A0A183PWU7"/>
<organism evidence="1 2">
    <name type="scientific">Schistosoma mattheei</name>
    <dbReference type="NCBI Taxonomy" id="31246"/>
    <lineage>
        <taxon>Eukaryota</taxon>
        <taxon>Metazoa</taxon>
        <taxon>Spiralia</taxon>
        <taxon>Lophotrochozoa</taxon>
        <taxon>Platyhelminthes</taxon>
        <taxon>Trematoda</taxon>
        <taxon>Digenea</taxon>
        <taxon>Strigeidida</taxon>
        <taxon>Schistosomatoidea</taxon>
        <taxon>Schistosomatidae</taxon>
        <taxon>Schistosoma</taxon>
    </lineage>
</organism>
<evidence type="ECO:0000313" key="2">
    <source>
        <dbReference type="Proteomes" id="UP000269396"/>
    </source>
</evidence>